<dbReference type="FunFam" id="3.30.420.10:FF:000032">
    <property type="entry name" value="Retrovirus-related Pol polyprotein from transposon 297-like Protein"/>
    <property type="match status" value="1"/>
</dbReference>
<dbReference type="PROSITE" id="PS50994">
    <property type="entry name" value="INTEGRASE"/>
    <property type="match status" value="1"/>
</dbReference>
<sequence length="328" mass="37948">MEGRWDEIFNLLTKGSYPLHYTKGQRQSLRKYASKFSIHAGGLFFGPLPRRRAIKSKEEAWTNFKEIHSSKMGGHSGIVKTRKSLCSKFYWHGMTVDIEKWLSECDHCQRVGPPLKVVETLDCIKVSGVWELVGMDLTGPLPQTPSGYKYILTATDYFSKWVEAFPLKTKSAEEVSQTLCTIFYRHGCPLRILTDQGQEFVNQINSKLCELLSIERSVTAAYHPQTNGLDEKTNDNIKRALRKVVNERQDDWDLYLDATLFSLRSKMHTTTKFSPFYLMYGREARFPCELPVEMPLSSIILPTEYSEYVHEQEKVQKDRDEKYLNFGL</sequence>
<dbReference type="EMBL" id="HAEI01014973">
    <property type="protein sequence ID" value="SBS17442.1"/>
    <property type="molecule type" value="Transcribed_RNA"/>
</dbReference>
<name>A0A1A8SGU5_9TELE</name>
<dbReference type="SUPFAM" id="SSF53098">
    <property type="entry name" value="Ribonuclease H-like"/>
    <property type="match status" value="1"/>
</dbReference>
<dbReference type="GO" id="GO:0003676">
    <property type="term" value="F:nucleic acid binding"/>
    <property type="evidence" value="ECO:0007669"/>
    <property type="project" value="InterPro"/>
</dbReference>
<feature type="domain" description="Integrase catalytic" evidence="2">
    <location>
        <begin position="109"/>
        <end position="283"/>
    </location>
</feature>
<dbReference type="AlphaFoldDB" id="A0A1A8SGU5"/>
<dbReference type="Pfam" id="PF17921">
    <property type="entry name" value="Integrase_H2C2"/>
    <property type="match status" value="1"/>
</dbReference>
<dbReference type="InterPro" id="IPR036397">
    <property type="entry name" value="RNaseH_sf"/>
</dbReference>
<dbReference type="Gene3D" id="3.30.420.10">
    <property type="entry name" value="Ribonuclease H-like superfamily/Ribonuclease H"/>
    <property type="match status" value="1"/>
</dbReference>
<dbReference type="Pfam" id="PF00665">
    <property type="entry name" value="rve"/>
    <property type="match status" value="1"/>
</dbReference>
<protein>
    <recommendedName>
        <fullName evidence="1">Gypsy retrotransposon integrase-like protein 1</fullName>
    </recommendedName>
</protein>
<dbReference type="InterPro" id="IPR041588">
    <property type="entry name" value="Integrase_H2C2"/>
</dbReference>
<dbReference type="PANTHER" id="PTHR37984:SF5">
    <property type="entry name" value="PROTEIN NYNRIN-LIKE"/>
    <property type="match status" value="1"/>
</dbReference>
<dbReference type="InterPro" id="IPR012337">
    <property type="entry name" value="RNaseH-like_sf"/>
</dbReference>
<organism evidence="3">
    <name type="scientific">Nothobranchius rachovii</name>
    <name type="common">bluefin notho</name>
    <dbReference type="NCBI Taxonomy" id="451742"/>
    <lineage>
        <taxon>Eukaryota</taxon>
        <taxon>Metazoa</taxon>
        <taxon>Chordata</taxon>
        <taxon>Craniata</taxon>
        <taxon>Vertebrata</taxon>
        <taxon>Euteleostomi</taxon>
        <taxon>Actinopterygii</taxon>
        <taxon>Neopterygii</taxon>
        <taxon>Teleostei</taxon>
        <taxon>Neoteleostei</taxon>
        <taxon>Acanthomorphata</taxon>
        <taxon>Ovalentaria</taxon>
        <taxon>Atherinomorphae</taxon>
        <taxon>Cyprinodontiformes</taxon>
        <taxon>Nothobranchiidae</taxon>
        <taxon>Nothobranchius</taxon>
    </lineage>
</organism>
<dbReference type="GO" id="GO:0015074">
    <property type="term" value="P:DNA integration"/>
    <property type="evidence" value="ECO:0007669"/>
    <property type="project" value="InterPro"/>
</dbReference>
<evidence type="ECO:0000259" key="2">
    <source>
        <dbReference type="PROSITE" id="PS50994"/>
    </source>
</evidence>
<dbReference type="InterPro" id="IPR050951">
    <property type="entry name" value="Retrovirus_Pol_polyprotein"/>
</dbReference>
<reference evidence="3" key="2">
    <citation type="submission" date="2016-06" db="EMBL/GenBank/DDBJ databases">
        <title>The genome of a short-lived fish provides insights into sex chromosome evolution and the genetic control of aging.</title>
        <authorList>
            <person name="Reichwald K."/>
            <person name="Felder M."/>
            <person name="Petzold A."/>
            <person name="Koch P."/>
            <person name="Groth M."/>
            <person name="Platzer M."/>
        </authorList>
    </citation>
    <scope>NUCLEOTIDE SEQUENCE</scope>
    <source>
        <tissue evidence="3">Brain</tissue>
    </source>
</reference>
<proteinExistence type="predicted"/>
<evidence type="ECO:0000256" key="1">
    <source>
        <dbReference type="ARBA" id="ARBA00039658"/>
    </source>
</evidence>
<accession>A0A1A8SGU5</accession>
<reference evidence="3" key="1">
    <citation type="submission" date="2016-05" db="EMBL/GenBank/DDBJ databases">
        <authorList>
            <person name="Lavstsen T."/>
            <person name="Jespersen J.S."/>
        </authorList>
    </citation>
    <scope>NUCLEOTIDE SEQUENCE</scope>
    <source>
        <tissue evidence="3">Brain</tissue>
    </source>
</reference>
<dbReference type="PANTHER" id="PTHR37984">
    <property type="entry name" value="PROTEIN CBG26694"/>
    <property type="match status" value="1"/>
</dbReference>
<gene>
    <name evidence="3" type="primary">Nfu_g_1_004999</name>
</gene>
<dbReference type="InterPro" id="IPR001584">
    <property type="entry name" value="Integrase_cat-core"/>
</dbReference>
<dbReference type="Gene3D" id="1.10.340.70">
    <property type="match status" value="1"/>
</dbReference>
<evidence type="ECO:0000313" key="3">
    <source>
        <dbReference type="EMBL" id="SBS17442.1"/>
    </source>
</evidence>